<evidence type="ECO:0000313" key="3">
    <source>
        <dbReference type="Proteomes" id="UP001188597"/>
    </source>
</evidence>
<proteinExistence type="inferred from homology"/>
<name>A0AA89AVW2_9ASTE</name>
<dbReference type="Proteomes" id="UP001188597">
    <property type="component" value="Unassembled WGS sequence"/>
</dbReference>
<dbReference type="PANTHER" id="PTHR10794">
    <property type="entry name" value="ABHYDROLASE DOMAIN-CONTAINING PROTEIN"/>
    <property type="match status" value="1"/>
</dbReference>
<dbReference type="AlphaFoldDB" id="A0AA89AVW2"/>
<gene>
    <name evidence="2" type="ORF">RJ639_003467</name>
</gene>
<dbReference type="InterPro" id="IPR029058">
    <property type="entry name" value="AB_hydrolase_fold"/>
</dbReference>
<dbReference type="Gene3D" id="3.40.50.1820">
    <property type="entry name" value="alpha/beta hydrolase"/>
    <property type="match status" value="1"/>
</dbReference>
<keyword evidence="3" id="KW-1185">Reference proteome</keyword>
<evidence type="ECO:0000313" key="2">
    <source>
        <dbReference type="EMBL" id="KAK3018839.1"/>
    </source>
</evidence>
<dbReference type="SUPFAM" id="SSF53474">
    <property type="entry name" value="alpha/beta-Hydrolases"/>
    <property type="match status" value="1"/>
</dbReference>
<accession>A0AA89AVW2</accession>
<reference evidence="2" key="1">
    <citation type="submission" date="2022-12" db="EMBL/GenBank/DDBJ databases">
        <title>Draft genome assemblies for two species of Escallonia (Escalloniales).</title>
        <authorList>
            <person name="Chanderbali A."/>
            <person name="Dervinis C."/>
            <person name="Anghel I."/>
            <person name="Soltis D."/>
            <person name="Soltis P."/>
            <person name="Zapata F."/>
        </authorList>
    </citation>
    <scope>NUCLEOTIDE SEQUENCE</scope>
    <source>
        <strain evidence="2">UCBG64.0493</strain>
        <tissue evidence="2">Leaf</tissue>
    </source>
</reference>
<dbReference type="GO" id="GO:0047372">
    <property type="term" value="F:monoacylglycerol lipase activity"/>
    <property type="evidence" value="ECO:0007669"/>
    <property type="project" value="TreeGrafter"/>
</dbReference>
<protein>
    <submittedName>
        <fullName evidence="2">Uncharacterized protein</fullName>
    </submittedName>
</protein>
<dbReference type="GO" id="GO:0034338">
    <property type="term" value="F:short-chain carboxylesterase activity"/>
    <property type="evidence" value="ECO:0007669"/>
    <property type="project" value="TreeGrafter"/>
</dbReference>
<comment type="caution">
    <text evidence="2">The sequence shown here is derived from an EMBL/GenBank/DDBJ whole genome shotgun (WGS) entry which is preliminary data.</text>
</comment>
<comment type="similarity">
    <text evidence="1">Belongs to the AB hydrolase superfamily. AB hydrolase 4 family.</text>
</comment>
<sequence length="484" mass="54242">MAGASLGSAASLPSFRHIIRLTPHKHYLLGDPSMQHLRRRRRGRNARYPPSLEVVIVGRPQLVFALIQNPGPAVRPVSGYLVEQPRGNHLRRLLPHRPTDGGSVALDWVSGDDRRLPAASPLLVLLVRALPVDLHGRRHVARDKGWRVVVFNRRGCGNSPATASQLYSASFIEDLREVVAHVSSRYPNANLYAACWGCHELLSLQHPKFNLVLQYSHTCPLSGAVSLGNPFNLVIADEASIRALTMFMTRLLQMVYAKFSRNVIGFLSFFKAHGAFQPWMVEQYFLHLTNDYQLAANDPIAPSRGFPHDDIKILICIVKRNLIMIWDGLGVIIILILKDTPKLLSRLLVLNALDMGSWCLLSLTCGCLMQEYGHIIFFDTVERYAKVPTSLDMSGIRLIWHLGTCIKLSLSNWFLLLRTKIKLNGLLTATGMVDLYCSCEEGTKTCFSPMHKDYVIIIAERNSNDVQIDRLQLAGEGLPQVVFL</sequence>
<dbReference type="PANTHER" id="PTHR10794:SF84">
    <property type="entry name" value="ESTERASE_LIPASE_THIOESTERASE FAMILY PROTEIN"/>
    <property type="match status" value="1"/>
</dbReference>
<evidence type="ECO:0000256" key="1">
    <source>
        <dbReference type="ARBA" id="ARBA00010884"/>
    </source>
</evidence>
<dbReference type="InterPro" id="IPR050960">
    <property type="entry name" value="AB_hydrolase_4_sf"/>
</dbReference>
<dbReference type="EMBL" id="JAVXUP010000912">
    <property type="protein sequence ID" value="KAK3018839.1"/>
    <property type="molecule type" value="Genomic_DNA"/>
</dbReference>
<organism evidence="2 3">
    <name type="scientific">Escallonia herrerae</name>
    <dbReference type="NCBI Taxonomy" id="1293975"/>
    <lineage>
        <taxon>Eukaryota</taxon>
        <taxon>Viridiplantae</taxon>
        <taxon>Streptophyta</taxon>
        <taxon>Embryophyta</taxon>
        <taxon>Tracheophyta</taxon>
        <taxon>Spermatophyta</taxon>
        <taxon>Magnoliopsida</taxon>
        <taxon>eudicotyledons</taxon>
        <taxon>Gunneridae</taxon>
        <taxon>Pentapetalae</taxon>
        <taxon>asterids</taxon>
        <taxon>campanulids</taxon>
        <taxon>Escalloniales</taxon>
        <taxon>Escalloniaceae</taxon>
        <taxon>Escallonia</taxon>
    </lineage>
</organism>